<dbReference type="AlphaFoldDB" id="A0A371FZR4"/>
<dbReference type="Proteomes" id="UP000257109">
    <property type="component" value="Unassembled WGS sequence"/>
</dbReference>
<feature type="non-terminal residue" evidence="1">
    <location>
        <position position="1"/>
    </location>
</feature>
<reference evidence="1" key="1">
    <citation type="submission" date="2018-05" db="EMBL/GenBank/DDBJ databases">
        <title>Draft genome of Mucuna pruriens seed.</title>
        <authorList>
            <person name="Nnadi N.E."/>
            <person name="Vos R."/>
            <person name="Hasami M.H."/>
            <person name="Devisetty U.K."/>
            <person name="Aguiy J.C."/>
        </authorList>
    </citation>
    <scope>NUCLEOTIDE SEQUENCE [LARGE SCALE GENOMIC DNA]</scope>
    <source>
        <strain evidence="1">JCA_2017</strain>
    </source>
</reference>
<name>A0A371FZR4_MUCPR</name>
<protein>
    <submittedName>
        <fullName evidence="1">Uncharacterized protein</fullName>
    </submittedName>
</protein>
<gene>
    <name evidence="1" type="ORF">CR513_35295</name>
</gene>
<proteinExistence type="predicted"/>
<accession>A0A371FZR4</accession>
<dbReference type="EMBL" id="QJKJ01007255">
    <property type="protein sequence ID" value="RDX83762.1"/>
    <property type="molecule type" value="Genomic_DNA"/>
</dbReference>
<comment type="caution">
    <text evidence="1">The sequence shown here is derived from an EMBL/GenBank/DDBJ whole genome shotgun (WGS) entry which is preliminary data.</text>
</comment>
<keyword evidence="2" id="KW-1185">Reference proteome</keyword>
<evidence type="ECO:0000313" key="1">
    <source>
        <dbReference type="EMBL" id="RDX83762.1"/>
    </source>
</evidence>
<organism evidence="1 2">
    <name type="scientific">Mucuna pruriens</name>
    <name type="common">Velvet bean</name>
    <name type="synonym">Dolichos pruriens</name>
    <dbReference type="NCBI Taxonomy" id="157652"/>
    <lineage>
        <taxon>Eukaryota</taxon>
        <taxon>Viridiplantae</taxon>
        <taxon>Streptophyta</taxon>
        <taxon>Embryophyta</taxon>
        <taxon>Tracheophyta</taxon>
        <taxon>Spermatophyta</taxon>
        <taxon>Magnoliopsida</taxon>
        <taxon>eudicotyledons</taxon>
        <taxon>Gunneridae</taxon>
        <taxon>Pentapetalae</taxon>
        <taxon>rosids</taxon>
        <taxon>fabids</taxon>
        <taxon>Fabales</taxon>
        <taxon>Fabaceae</taxon>
        <taxon>Papilionoideae</taxon>
        <taxon>50 kb inversion clade</taxon>
        <taxon>NPAAA clade</taxon>
        <taxon>indigoferoid/millettioid clade</taxon>
        <taxon>Phaseoleae</taxon>
        <taxon>Mucuna</taxon>
    </lineage>
</organism>
<sequence length="106" mass="12250">MIVNDIKTLKNSLGQAKASYEIMNLFEVSRLSDLANIHVTKLKLTIRKRMIRKHHPLITFVKNLDILKPSVTTKRNKGSIRSKPLVRKNPREFVTKISNCFCFISL</sequence>
<evidence type="ECO:0000313" key="2">
    <source>
        <dbReference type="Proteomes" id="UP000257109"/>
    </source>
</evidence>